<dbReference type="CDD" id="cd06127">
    <property type="entry name" value="DEDDh"/>
    <property type="match status" value="1"/>
</dbReference>
<keyword evidence="2" id="KW-0269">Exonuclease</keyword>
<dbReference type="Pfam" id="PF00929">
    <property type="entry name" value="RNase_T"/>
    <property type="match status" value="1"/>
</dbReference>
<dbReference type="SUPFAM" id="SSF158682">
    <property type="entry name" value="TerB-like"/>
    <property type="match status" value="1"/>
</dbReference>
<sequence length="529" mass="57795">MFTQGHLTRGQGHDPRRMLFAVFDISTTGYEPARGDRIHEVAVVRMRGDGTVVDEYSTLVNPQRPVPYDEHSEITDAQVGRAPTFDRVAGDLLAYLSDAVVVAHNLDHEDRFLDSELRRLGIRATDVPGLCTLRLMRTQLDTFPYKGRHLYRLMTGDWPAWNSNALANARQRAHMLRTVIDQSPVPLSWTGPDHTALPAVARTGVIAPHIVGLRKGEEGWLANLVASLPDMNPSPRPNPQGAAAYRSMLGHALADGKIVGEEAHQLAELATAAGFTQATIRQVHEQVLLEARSRAEADGVVTTAELRELEKAAKALGEGHAIQDLLHIARKEKERRNGPLKGWRIVPVGESAAISAVVEHAVVQGATIGVNVSKTVRLVVAEEEADPKVQQALQAGHQVVTPAQAWEVLKAASYRADRSLFEDGESAQVAARMNAEREECAAEGQQPWQACWRPRELTEREYHREFVAPHAARDRVARQAVPQRRVASRQAVPRQAVKQQKGGGCAGAALLFMATGTAATVAASGVWPF</sequence>
<dbReference type="EMBL" id="JAUUCC010000001">
    <property type="protein sequence ID" value="MEE2048887.1"/>
    <property type="molecule type" value="Genomic_DNA"/>
</dbReference>
<dbReference type="PANTHER" id="PTHR30231:SF41">
    <property type="entry name" value="DNA POLYMERASE III SUBUNIT EPSILON"/>
    <property type="match status" value="1"/>
</dbReference>
<organism evidence="2 3">
    <name type="scientific">Nocardiopsis tropica</name>
    <dbReference type="NCBI Taxonomy" id="109330"/>
    <lineage>
        <taxon>Bacteria</taxon>
        <taxon>Bacillati</taxon>
        <taxon>Actinomycetota</taxon>
        <taxon>Actinomycetes</taxon>
        <taxon>Streptosporangiales</taxon>
        <taxon>Nocardiopsidaceae</taxon>
        <taxon>Nocardiopsis</taxon>
    </lineage>
</organism>
<feature type="domain" description="Exonuclease" evidence="1">
    <location>
        <begin position="19"/>
        <end position="216"/>
    </location>
</feature>
<keyword evidence="2" id="KW-0540">Nuclease</keyword>
<dbReference type="InterPro" id="IPR036420">
    <property type="entry name" value="BRCT_dom_sf"/>
</dbReference>
<dbReference type="InterPro" id="IPR036397">
    <property type="entry name" value="RNaseH_sf"/>
</dbReference>
<dbReference type="Gene3D" id="3.30.420.10">
    <property type="entry name" value="Ribonuclease H-like superfamily/Ribonuclease H"/>
    <property type="match status" value="1"/>
</dbReference>
<dbReference type="InterPro" id="IPR012337">
    <property type="entry name" value="RNaseH-like_sf"/>
</dbReference>
<dbReference type="SUPFAM" id="SSF53098">
    <property type="entry name" value="Ribonuclease H-like"/>
    <property type="match status" value="1"/>
</dbReference>
<proteinExistence type="predicted"/>
<dbReference type="Proteomes" id="UP001348641">
    <property type="component" value="Unassembled WGS sequence"/>
</dbReference>
<dbReference type="InterPro" id="IPR013520">
    <property type="entry name" value="Ribonucl_H"/>
</dbReference>
<gene>
    <name evidence="2" type="ORF">Q8A49_00040</name>
</gene>
<protein>
    <submittedName>
        <fullName evidence="2">3'-5' exonuclease</fullName>
    </submittedName>
</protein>
<comment type="caution">
    <text evidence="2">The sequence shown here is derived from an EMBL/GenBank/DDBJ whole genome shotgun (WGS) entry which is preliminary data.</text>
</comment>
<accession>A0ABU7KHX4</accession>
<dbReference type="PANTHER" id="PTHR30231">
    <property type="entry name" value="DNA POLYMERASE III SUBUNIT EPSILON"/>
    <property type="match status" value="1"/>
</dbReference>
<name>A0ABU7KHX4_9ACTN</name>
<evidence type="ECO:0000313" key="3">
    <source>
        <dbReference type="Proteomes" id="UP001348641"/>
    </source>
</evidence>
<dbReference type="SMART" id="SM00479">
    <property type="entry name" value="EXOIII"/>
    <property type="match status" value="1"/>
</dbReference>
<dbReference type="GO" id="GO:0004527">
    <property type="term" value="F:exonuclease activity"/>
    <property type="evidence" value="ECO:0007669"/>
    <property type="project" value="UniProtKB-KW"/>
</dbReference>
<evidence type="ECO:0000313" key="2">
    <source>
        <dbReference type="EMBL" id="MEE2048887.1"/>
    </source>
</evidence>
<keyword evidence="2" id="KW-0378">Hydrolase</keyword>
<dbReference type="InterPro" id="IPR029024">
    <property type="entry name" value="TerB-like"/>
</dbReference>
<dbReference type="RefSeq" id="WP_330156199.1">
    <property type="nucleotide sequence ID" value="NZ_BAAAJA010000006.1"/>
</dbReference>
<reference evidence="2 3" key="1">
    <citation type="submission" date="2023-07" db="EMBL/GenBank/DDBJ databases">
        <authorList>
            <person name="Girao M."/>
            <person name="Carvalho M.F."/>
        </authorList>
    </citation>
    <scope>NUCLEOTIDE SEQUENCE [LARGE SCALE GENOMIC DNA]</scope>
    <source>
        <strain evidence="2 3">66/93</strain>
    </source>
</reference>
<evidence type="ECO:0000259" key="1">
    <source>
        <dbReference type="SMART" id="SM00479"/>
    </source>
</evidence>
<dbReference type="SUPFAM" id="SSF52113">
    <property type="entry name" value="BRCT domain"/>
    <property type="match status" value="1"/>
</dbReference>